<dbReference type="eggNOG" id="ENOG502SK8I">
    <property type="taxonomic scope" value="Eukaryota"/>
</dbReference>
<keyword evidence="3" id="KW-1185">Reference proteome</keyword>
<evidence type="ECO:0000256" key="1">
    <source>
        <dbReference type="SAM" id="MobiDB-lite"/>
    </source>
</evidence>
<protein>
    <submittedName>
        <fullName evidence="2">Uncharacterized protein</fullName>
    </submittedName>
</protein>
<dbReference type="GeneID" id="9226603"/>
<dbReference type="STRING" id="554155.C5FDB6"/>
<evidence type="ECO:0000313" key="2">
    <source>
        <dbReference type="EMBL" id="EEQ27890.1"/>
    </source>
</evidence>
<reference evidence="3" key="1">
    <citation type="journal article" date="2012" name="MBio">
        <title>Comparative genome analysis of Trichophyton rubrum and related dermatophytes reveals candidate genes involved in infection.</title>
        <authorList>
            <person name="Martinez D.A."/>
            <person name="Oliver B.G."/>
            <person name="Graeser Y."/>
            <person name="Goldberg J.M."/>
            <person name="Li W."/>
            <person name="Martinez-Rossi N.M."/>
            <person name="Monod M."/>
            <person name="Shelest E."/>
            <person name="Barton R.C."/>
            <person name="Birch E."/>
            <person name="Brakhage A.A."/>
            <person name="Chen Z."/>
            <person name="Gurr S.J."/>
            <person name="Heiman D."/>
            <person name="Heitman J."/>
            <person name="Kosti I."/>
            <person name="Rossi A."/>
            <person name="Saif S."/>
            <person name="Samalova M."/>
            <person name="Saunders C.W."/>
            <person name="Shea T."/>
            <person name="Summerbell R.C."/>
            <person name="Xu J."/>
            <person name="Young S."/>
            <person name="Zeng Q."/>
            <person name="Birren B.W."/>
            <person name="Cuomo C.A."/>
            <person name="White T.C."/>
        </authorList>
    </citation>
    <scope>NUCLEOTIDE SEQUENCE [LARGE SCALE GENOMIC DNA]</scope>
    <source>
        <strain evidence="3">ATCC MYA-4605 / CBS 113480</strain>
    </source>
</reference>
<name>C5FDB6_ARTOC</name>
<accession>C5FDB6</accession>
<sequence length="392" mass="42758">MATAKDVQSLLRFLTQDARVPLAAAIGKVKGLQQAKLLNPEDISKAKLETVQSVFTEDKIGKQVWHAAKRVVKKRLADGDPESPSSSSPSKKRKVPATEPEITPECFEASLTLPISTDLDEISKTSIITNRAPLVLAFAVISLKYTMPEQPLSSRLSLAQAVVSANSRTKARRLGIDTTPGTEDEGWAQGQPTVKVLGRSISVLRRVGYDWRGRAAELPDDEFDSKKMEGSSSSPHAETDSPALRADAPSPKQDNDGDNLPALWGLDLEGHRKSSDGHHNRYGGYDSRSHNTHLPVFRPESARDYLLGAFCTHSPSNAKADSKSAKERALSVLLGAIDHVCQSWASTLSKGELDRRAWCWYVAVRPVVEDGVSGWGQKGKVHLSAILDLRRT</sequence>
<dbReference type="VEuPathDB" id="FungiDB:MCYG_00778"/>
<dbReference type="HOGENOM" id="CLU_031573_1_0_1"/>
<feature type="region of interest" description="Disordered" evidence="1">
    <location>
        <begin position="75"/>
        <end position="101"/>
    </location>
</feature>
<dbReference type="OrthoDB" id="514070at2759"/>
<dbReference type="AlphaFoldDB" id="C5FDB6"/>
<dbReference type="EMBL" id="DS995701">
    <property type="protein sequence ID" value="EEQ27890.1"/>
    <property type="molecule type" value="Genomic_DNA"/>
</dbReference>
<dbReference type="Proteomes" id="UP000002035">
    <property type="component" value="Unassembled WGS sequence"/>
</dbReference>
<evidence type="ECO:0000313" key="3">
    <source>
        <dbReference type="Proteomes" id="UP000002035"/>
    </source>
</evidence>
<dbReference type="OMA" id="ELDKRAW"/>
<feature type="region of interest" description="Disordered" evidence="1">
    <location>
        <begin position="220"/>
        <end position="264"/>
    </location>
</feature>
<organism evidence="2 3">
    <name type="scientific">Arthroderma otae (strain ATCC MYA-4605 / CBS 113480)</name>
    <name type="common">Microsporum canis</name>
    <dbReference type="NCBI Taxonomy" id="554155"/>
    <lineage>
        <taxon>Eukaryota</taxon>
        <taxon>Fungi</taxon>
        <taxon>Dikarya</taxon>
        <taxon>Ascomycota</taxon>
        <taxon>Pezizomycotina</taxon>
        <taxon>Eurotiomycetes</taxon>
        <taxon>Eurotiomycetidae</taxon>
        <taxon>Onygenales</taxon>
        <taxon>Arthrodermataceae</taxon>
        <taxon>Microsporum</taxon>
    </lineage>
</organism>
<dbReference type="RefSeq" id="XP_002850674.1">
    <property type="nucleotide sequence ID" value="XM_002850628.1"/>
</dbReference>
<gene>
    <name evidence="2" type="ORF">MCYG_00778</name>
</gene>
<proteinExistence type="predicted"/>